<feature type="binding site" evidence="6">
    <location>
        <position position="21"/>
    </location>
    <ligand>
        <name>(6S)-5-formyl-5,6,7,8-tetrahydrofolate</name>
        <dbReference type="ChEBI" id="CHEBI:57457"/>
    </ligand>
</feature>
<dbReference type="InterPro" id="IPR018948">
    <property type="entry name" value="GTP-bd_TrmE_N"/>
</dbReference>
<dbReference type="EMBL" id="JAAAML010000002">
    <property type="protein sequence ID" value="MCO6408806.1"/>
    <property type="molecule type" value="Genomic_DNA"/>
</dbReference>
<comment type="cofactor">
    <cofactor evidence="6">
        <name>K(+)</name>
        <dbReference type="ChEBI" id="CHEBI:29103"/>
    </cofactor>
    <text evidence="6">Binds 1 potassium ion per subunit.</text>
</comment>
<evidence type="ECO:0000313" key="10">
    <source>
        <dbReference type="Proteomes" id="UP001320715"/>
    </source>
</evidence>
<dbReference type="RefSeq" id="WP_252915882.1">
    <property type="nucleotide sequence ID" value="NZ_JAAAML010000002.1"/>
</dbReference>
<dbReference type="NCBIfam" id="TIGR00231">
    <property type="entry name" value="small_GTP"/>
    <property type="match status" value="1"/>
</dbReference>
<dbReference type="Proteomes" id="UP001320715">
    <property type="component" value="Unassembled WGS sequence"/>
</dbReference>
<evidence type="ECO:0000256" key="2">
    <source>
        <dbReference type="ARBA" id="ARBA00022694"/>
    </source>
</evidence>
<feature type="binding site" evidence="6">
    <location>
        <position position="244"/>
    </location>
    <ligand>
        <name>K(+)</name>
        <dbReference type="ChEBI" id="CHEBI:29103"/>
    </ligand>
</feature>
<feature type="binding site" evidence="6">
    <location>
        <begin position="225"/>
        <end position="230"/>
    </location>
    <ligand>
        <name>GTP</name>
        <dbReference type="ChEBI" id="CHEBI:37565"/>
    </ligand>
</feature>
<dbReference type="CDD" id="cd04164">
    <property type="entry name" value="trmE"/>
    <property type="match status" value="1"/>
</dbReference>
<evidence type="ECO:0000256" key="7">
    <source>
        <dbReference type="RuleBase" id="RU003313"/>
    </source>
</evidence>
<feature type="binding site" evidence="6">
    <location>
        <position position="229"/>
    </location>
    <ligand>
        <name>Mg(2+)</name>
        <dbReference type="ChEBI" id="CHEBI:18420"/>
    </ligand>
</feature>
<gene>
    <name evidence="6 9" type="primary">mnmE</name>
    <name evidence="6" type="synonym">trmE</name>
    <name evidence="9" type="ORF">GTW23_11525</name>
</gene>
<keyword evidence="2 6" id="KW-0819">tRNA processing</keyword>
<evidence type="ECO:0000256" key="3">
    <source>
        <dbReference type="ARBA" id="ARBA00022741"/>
    </source>
</evidence>
<sequence length="441" mass="47417">MRDTIFALSSGAPPAGVAIIRVSGPQVRFVLETIVGEVPQPRMARLAKLRDASGQVLDHGLSLFFPSPHSFTGEDVAELQIHGGRASISAVLSRLSDLPGLRHAEAGEFTKRAFENGRMDLTAVEGLSDLIRAETEAQRKQAMGQAEGVLGSLYSGWAHKMTHARAMVEAELDFSDEDDIPGAVSDRIWPEMQALLDEMKQHLSRARVGEIVRDGFRIALIGPPNAGKSSLLNALAQRDVAIVSDIAGTTRDIVEVRLDIGGHLVLVQDTAGIRSSEDQIELEGIRRSLRAAEEADLVLELRDATAVDTAVGATAGVSPNSLLLLTKSDLRQLEFGTTASEVLSISAKTGSGIDFLMKEIKNRIGQNHPGAGEALPTRDRHVQYLKTCVAEAEKAVIGRNLPIEVRSEYLRNAATALGRITGKVDVEDLLGVIFSEFCVGK</sequence>
<dbReference type="CDD" id="cd14858">
    <property type="entry name" value="TrmE_N"/>
    <property type="match status" value="1"/>
</dbReference>
<comment type="caution">
    <text evidence="9">The sequence shown here is derived from an EMBL/GenBank/DDBJ whole genome shotgun (WGS) entry which is preliminary data.</text>
</comment>
<evidence type="ECO:0000259" key="8">
    <source>
        <dbReference type="PROSITE" id="PS51709"/>
    </source>
</evidence>
<comment type="similarity">
    <text evidence="1 6 7">Belongs to the TRAFAC class TrmE-Era-EngA-EngB-Septin-like GTPase superfamily. TrmE GTPase family.</text>
</comment>
<feature type="binding site" evidence="6">
    <location>
        <position position="249"/>
    </location>
    <ligand>
        <name>K(+)</name>
        <dbReference type="ChEBI" id="CHEBI:29103"/>
    </ligand>
</feature>
<dbReference type="EC" id="3.6.-.-" evidence="6"/>
<dbReference type="Pfam" id="PF10396">
    <property type="entry name" value="TrmE_N"/>
    <property type="match status" value="1"/>
</dbReference>
<dbReference type="SUPFAM" id="SSF52540">
    <property type="entry name" value="P-loop containing nucleoside triphosphate hydrolases"/>
    <property type="match status" value="1"/>
</dbReference>
<dbReference type="Pfam" id="PF01926">
    <property type="entry name" value="MMR_HSR1"/>
    <property type="match status" value="1"/>
</dbReference>
<keyword evidence="10" id="KW-1185">Reference proteome</keyword>
<dbReference type="InterPro" id="IPR031168">
    <property type="entry name" value="G_TrmE"/>
</dbReference>
<comment type="caution">
    <text evidence="6">Lacks conserved residue(s) required for the propagation of feature annotation.</text>
</comment>
<evidence type="ECO:0000256" key="6">
    <source>
        <dbReference type="HAMAP-Rule" id="MF_00379"/>
    </source>
</evidence>
<keyword evidence="6" id="KW-0460">Magnesium</keyword>
<proteinExistence type="inferred from homology"/>
<keyword evidence="5 6" id="KW-0342">GTP-binding</keyword>
<keyword evidence="6" id="KW-0963">Cytoplasm</keyword>
<dbReference type="NCBIfam" id="NF003661">
    <property type="entry name" value="PRK05291.1-3"/>
    <property type="match status" value="1"/>
</dbReference>
<reference evidence="9 10" key="1">
    <citation type="submission" date="2020-01" db="EMBL/GenBank/DDBJ databases">
        <title>Genomes of bacteria type strains.</title>
        <authorList>
            <person name="Chen J."/>
            <person name="Zhu S."/>
            <person name="Yang J."/>
        </authorList>
    </citation>
    <scope>NUCLEOTIDE SEQUENCE [LARGE SCALE GENOMIC DNA]</scope>
    <source>
        <strain evidence="9 10">DSM 16655</strain>
    </source>
</reference>
<dbReference type="PANTHER" id="PTHR42714:SF2">
    <property type="entry name" value="TRNA MODIFICATION GTPASE GTPBP3, MITOCHONDRIAL"/>
    <property type="match status" value="1"/>
</dbReference>
<keyword evidence="3 6" id="KW-0547">Nucleotide-binding</keyword>
<dbReference type="PROSITE" id="PS51709">
    <property type="entry name" value="G_TRME"/>
    <property type="match status" value="1"/>
</dbReference>
<feature type="binding site" evidence="6">
    <location>
        <begin position="244"/>
        <end position="250"/>
    </location>
    <ligand>
        <name>GTP</name>
        <dbReference type="ChEBI" id="CHEBI:37565"/>
    </ligand>
</feature>
<organism evidence="9 10">
    <name type="scientific">Hoeflea alexandrii</name>
    <dbReference type="NCBI Taxonomy" id="288436"/>
    <lineage>
        <taxon>Bacteria</taxon>
        <taxon>Pseudomonadati</taxon>
        <taxon>Pseudomonadota</taxon>
        <taxon>Alphaproteobacteria</taxon>
        <taxon>Hyphomicrobiales</taxon>
        <taxon>Rhizobiaceae</taxon>
        <taxon>Hoeflea</taxon>
    </lineage>
</organism>
<feature type="binding site" evidence="6">
    <location>
        <position position="246"/>
    </location>
    <ligand>
        <name>K(+)</name>
        <dbReference type="ChEBI" id="CHEBI:29103"/>
    </ligand>
</feature>
<comment type="subunit">
    <text evidence="6">Homodimer. Heterotetramer of two MnmE and two MnmG subunits.</text>
</comment>
<dbReference type="InterPro" id="IPR027368">
    <property type="entry name" value="MnmE_dom2"/>
</dbReference>
<evidence type="ECO:0000256" key="5">
    <source>
        <dbReference type="ARBA" id="ARBA00023134"/>
    </source>
</evidence>
<dbReference type="SUPFAM" id="SSF116878">
    <property type="entry name" value="TrmE connector domain"/>
    <property type="match status" value="1"/>
</dbReference>
<dbReference type="PANTHER" id="PTHR42714">
    <property type="entry name" value="TRNA MODIFICATION GTPASE GTPBP3"/>
    <property type="match status" value="1"/>
</dbReference>
<dbReference type="HAMAP" id="MF_00379">
    <property type="entry name" value="GTPase_MnmE"/>
    <property type="match status" value="1"/>
</dbReference>
<feature type="binding site" evidence="6">
    <location>
        <position position="118"/>
    </location>
    <ligand>
        <name>(6S)-5-formyl-5,6,7,8-tetrahydrofolate</name>
        <dbReference type="ChEBI" id="CHEBI:57457"/>
    </ligand>
</feature>
<evidence type="ECO:0000256" key="1">
    <source>
        <dbReference type="ARBA" id="ARBA00011043"/>
    </source>
</evidence>
<keyword evidence="6" id="KW-0378">Hydrolase</keyword>
<feature type="binding site" evidence="6">
    <location>
        <begin position="269"/>
        <end position="272"/>
    </location>
    <ligand>
        <name>GTP</name>
        <dbReference type="ChEBI" id="CHEBI:37565"/>
    </ligand>
</feature>
<dbReference type="InterPro" id="IPR005225">
    <property type="entry name" value="Small_GTP-bd"/>
</dbReference>
<dbReference type="InterPro" id="IPR027266">
    <property type="entry name" value="TrmE/GcvT-like"/>
</dbReference>
<name>A0ABT1CRI3_9HYPH</name>
<evidence type="ECO:0000256" key="4">
    <source>
        <dbReference type="ARBA" id="ARBA00022958"/>
    </source>
</evidence>
<comment type="function">
    <text evidence="6">Exhibits a very high intrinsic GTPase hydrolysis rate. Involved in the addition of a carboxymethylaminomethyl (cmnm) group at the wobble position (U34) of certain tRNAs, forming tRNA-cmnm(5)s(2)U34.</text>
</comment>
<dbReference type="InterPro" id="IPR027417">
    <property type="entry name" value="P-loop_NTPase"/>
</dbReference>
<dbReference type="Gene3D" id="3.40.50.300">
    <property type="entry name" value="P-loop containing nucleotide triphosphate hydrolases"/>
    <property type="match status" value="1"/>
</dbReference>
<dbReference type="Pfam" id="PF12631">
    <property type="entry name" value="MnmE_helical"/>
    <property type="match status" value="1"/>
</dbReference>
<feature type="binding site" evidence="6">
    <location>
        <position position="78"/>
    </location>
    <ligand>
        <name>(6S)-5-formyl-5,6,7,8-tetrahydrofolate</name>
        <dbReference type="ChEBI" id="CHEBI:57457"/>
    </ligand>
</feature>
<comment type="subcellular location">
    <subcellularLocation>
        <location evidence="6">Cytoplasm</location>
    </subcellularLocation>
</comment>
<dbReference type="InterPro" id="IPR004520">
    <property type="entry name" value="GTPase_MnmE"/>
</dbReference>
<feature type="binding site" evidence="6">
    <location>
        <position position="225"/>
    </location>
    <ligand>
        <name>K(+)</name>
        <dbReference type="ChEBI" id="CHEBI:29103"/>
    </ligand>
</feature>
<keyword evidence="6" id="KW-0479">Metal-binding</keyword>
<evidence type="ECO:0000313" key="9">
    <source>
        <dbReference type="EMBL" id="MCO6408806.1"/>
    </source>
</evidence>
<dbReference type="InterPro" id="IPR006073">
    <property type="entry name" value="GTP-bd"/>
</dbReference>
<feature type="domain" description="TrmE-type G" evidence="8">
    <location>
        <begin position="215"/>
        <end position="365"/>
    </location>
</feature>
<dbReference type="Gene3D" id="1.20.120.430">
    <property type="entry name" value="tRNA modification GTPase MnmE domain 2"/>
    <property type="match status" value="1"/>
</dbReference>
<accession>A0ABT1CRI3</accession>
<dbReference type="NCBIfam" id="TIGR00450">
    <property type="entry name" value="mnmE_trmE_thdF"/>
    <property type="match status" value="1"/>
</dbReference>
<keyword evidence="4 6" id="KW-0630">Potassium</keyword>
<dbReference type="InterPro" id="IPR025867">
    <property type="entry name" value="MnmE_helical"/>
</dbReference>
<dbReference type="Gene3D" id="3.30.1360.120">
    <property type="entry name" value="Probable tRNA modification gtpase trme, domain 1"/>
    <property type="match status" value="1"/>
</dbReference>
<feature type="binding site" evidence="6">
    <location>
        <position position="441"/>
    </location>
    <ligand>
        <name>(6S)-5-formyl-5,6,7,8-tetrahydrofolate</name>
        <dbReference type="ChEBI" id="CHEBI:57457"/>
    </ligand>
</feature>
<feature type="binding site" evidence="6">
    <location>
        <position position="250"/>
    </location>
    <ligand>
        <name>Mg(2+)</name>
        <dbReference type="ChEBI" id="CHEBI:18420"/>
    </ligand>
</feature>
<protein>
    <recommendedName>
        <fullName evidence="6">tRNA modification GTPase MnmE</fullName>
        <ecNumber evidence="6">3.6.-.-</ecNumber>
    </recommendedName>
</protein>